<dbReference type="GO" id="GO:0005789">
    <property type="term" value="C:endoplasmic reticulum membrane"/>
    <property type="evidence" value="ECO:0007669"/>
    <property type="project" value="TreeGrafter"/>
</dbReference>
<dbReference type="GO" id="GO:0005537">
    <property type="term" value="F:D-mannose binding"/>
    <property type="evidence" value="ECO:0007669"/>
    <property type="project" value="TreeGrafter"/>
</dbReference>
<evidence type="ECO:0000313" key="11">
    <source>
        <dbReference type="Proteomes" id="UP000054053"/>
    </source>
</evidence>
<dbReference type="CDD" id="cd06903">
    <property type="entry name" value="lectin_EMP46_EMP47"/>
    <property type="match status" value="1"/>
</dbReference>
<evidence type="ECO:0000256" key="7">
    <source>
        <dbReference type="SAM" id="Phobius"/>
    </source>
</evidence>
<dbReference type="EMBL" id="BBTG02000009">
    <property type="protein sequence ID" value="GAO18221.1"/>
    <property type="molecule type" value="Genomic_DNA"/>
</dbReference>
<dbReference type="GO" id="GO:0030134">
    <property type="term" value="C:COPII-coated ER to Golgi transport vesicle"/>
    <property type="evidence" value="ECO:0007669"/>
    <property type="project" value="TreeGrafter"/>
</dbReference>
<keyword evidence="4 7" id="KW-1133">Transmembrane helix</keyword>
<evidence type="ECO:0000256" key="2">
    <source>
        <dbReference type="ARBA" id="ARBA00022692"/>
    </source>
</evidence>
<keyword evidence="2 7" id="KW-0812">Transmembrane</keyword>
<feature type="transmembrane region" description="Helical" evidence="7">
    <location>
        <begin position="414"/>
        <end position="432"/>
    </location>
</feature>
<dbReference type="PROSITE" id="PS51257">
    <property type="entry name" value="PROKAR_LIPOPROTEIN"/>
    <property type="match status" value="1"/>
</dbReference>
<dbReference type="InterPro" id="IPR005052">
    <property type="entry name" value="Lectin_leg"/>
</dbReference>
<dbReference type="GO" id="GO:0006888">
    <property type="term" value="P:endoplasmic reticulum to Golgi vesicle-mediated transport"/>
    <property type="evidence" value="ECO:0007669"/>
    <property type="project" value="TreeGrafter"/>
</dbReference>
<feature type="compositionally biased region" description="Polar residues" evidence="6">
    <location>
        <begin position="267"/>
        <end position="282"/>
    </location>
</feature>
<comment type="subcellular location">
    <subcellularLocation>
        <location evidence="1">Membrane</location>
        <topology evidence="1">Single-pass type I membrane protein</topology>
    </subcellularLocation>
</comment>
<keyword evidence="3 8" id="KW-0732">Signal</keyword>
<protein>
    <recommendedName>
        <fullName evidence="9">L-type lectin-like domain-containing protein</fullName>
    </recommendedName>
</protein>
<gene>
    <name evidence="10" type="ORF">UVI_02022870</name>
</gene>
<dbReference type="InterPro" id="IPR035661">
    <property type="entry name" value="EMP46/EMP47_N"/>
</dbReference>
<keyword evidence="5 7" id="KW-0472">Membrane</keyword>
<feature type="compositionally biased region" description="Gly residues" evidence="6">
    <location>
        <begin position="246"/>
        <end position="256"/>
    </location>
</feature>
<evidence type="ECO:0000313" key="10">
    <source>
        <dbReference type="EMBL" id="GAO18221.1"/>
    </source>
</evidence>
<evidence type="ECO:0000256" key="4">
    <source>
        <dbReference type="ARBA" id="ARBA00022989"/>
    </source>
</evidence>
<evidence type="ECO:0000256" key="6">
    <source>
        <dbReference type="SAM" id="MobiDB-lite"/>
    </source>
</evidence>
<dbReference type="AlphaFoldDB" id="A0A1B5L466"/>
<name>A0A1B5L466_USTVR</name>
<dbReference type="Pfam" id="PF03388">
    <property type="entry name" value="Lectin_leg-like"/>
    <property type="match status" value="1"/>
</dbReference>
<reference evidence="11" key="1">
    <citation type="journal article" date="2016" name="Genome Announc.">
        <title>Genome sequence of Ustilaginoidea virens IPU010, a rice pathogenic fungus causing false smut.</title>
        <authorList>
            <person name="Kumagai T."/>
            <person name="Ishii T."/>
            <person name="Terai G."/>
            <person name="Umemura M."/>
            <person name="Machida M."/>
            <person name="Asai K."/>
        </authorList>
    </citation>
    <scope>NUCLEOTIDE SEQUENCE [LARGE SCALE GENOMIC DNA]</scope>
    <source>
        <strain evidence="11">IPU010</strain>
    </source>
</reference>
<dbReference type="Proteomes" id="UP000054053">
    <property type="component" value="Unassembled WGS sequence"/>
</dbReference>
<dbReference type="Gene3D" id="2.60.120.200">
    <property type="match status" value="1"/>
</dbReference>
<dbReference type="PANTHER" id="PTHR12223">
    <property type="entry name" value="VESICULAR MANNOSE-BINDING LECTIN"/>
    <property type="match status" value="1"/>
</dbReference>
<dbReference type="SUPFAM" id="SSF49899">
    <property type="entry name" value="Concanavalin A-like lectins/glucanases"/>
    <property type="match status" value="1"/>
</dbReference>
<comment type="caution">
    <text evidence="10">The sequence shown here is derived from an EMBL/GenBank/DDBJ whole genome shotgun (WGS) entry which is preliminary data.</text>
</comment>
<feature type="region of interest" description="Disordered" evidence="6">
    <location>
        <begin position="245"/>
        <end position="292"/>
    </location>
</feature>
<feature type="signal peptide" evidence="8">
    <location>
        <begin position="1"/>
        <end position="22"/>
    </location>
</feature>
<proteinExistence type="predicted"/>
<feature type="domain" description="L-type lectin-like" evidence="9">
    <location>
        <begin position="24"/>
        <end position="240"/>
    </location>
</feature>
<evidence type="ECO:0000256" key="1">
    <source>
        <dbReference type="ARBA" id="ARBA00004479"/>
    </source>
</evidence>
<dbReference type="PROSITE" id="PS51328">
    <property type="entry name" value="L_LECTIN_LIKE"/>
    <property type="match status" value="1"/>
</dbReference>
<sequence>MRLSRSSLVLATSLLACSFCNADQVLISEQSFGHSGRLSLSDGRIPHFTISGQPQQPEILSNKIILTPMAPGNQRSSVWADSPLTRSTWLADVDFRASGPERAGGNLNIWFVRQGKEQVGTNSVYTAGKFEGFVLVVDSHGGSGGMIRGFLNDGTVDFVSQPNVDKRSFGGCNYFYRNLGRPSQIKLSQTLSTFKVEVDGHLCFETTKVSLPPGYYFGLTAATPDHPDSFEIFKFVVTSDSIVSGSGSGNGNGNGNGNQPIQEYRSRPQQPDSSNPGQQAPNDNDFAKPIPDQSADIFKTSKEQFQDLHNRLQVVAHQVSAVYAAVSKHHQMDEQRNDEMKKAIDSLRHDLAALRQISDISSKVRELEGEMRSMHQDMRQKIASHGETIEFNLRNHHRSLAQAMSDSVPGHGKLMFLFVGTQIVLVAGYITYKRRRASSSKKYL</sequence>
<evidence type="ECO:0000256" key="5">
    <source>
        <dbReference type="ARBA" id="ARBA00023136"/>
    </source>
</evidence>
<dbReference type="GO" id="GO:0000139">
    <property type="term" value="C:Golgi membrane"/>
    <property type="evidence" value="ECO:0007669"/>
    <property type="project" value="TreeGrafter"/>
</dbReference>
<dbReference type="InterPro" id="IPR051136">
    <property type="entry name" value="Intracellular_Lectin-GPT"/>
</dbReference>
<accession>A0A1B5L466</accession>
<evidence type="ECO:0000259" key="9">
    <source>
        <dbReference type="PROSITE" id="PS51328"/>
    </source>
</evidence>
<organism evidence="10 11">
    <name type="scientific">Ustilaginoidea virens</name>
    <name type="common">Rice false smut fungus</name>
    <name type="synonym">Villosiclava virens</name>
    <dbReference type="NCBI Taxonomy" id="1159556"/>
    <lineage>
        <taxon>Eukaryota</taxon>
        <taxon>Fungi</taxon>
        <taxon>Dikarya</taxon>
        <taxon>Ascomycota</taxon>
        <taxon>Pezizomycotina</taxon>
        <taxon>Sordariomycetes</taxon>
        <taxon>Hypocreomycetidae</taxon>
        <taxon>Hypocreales</taxon>
        <taxon>Clavicipitaceae</taxon>
        <taxon>Ustilaginoidea</taxon>
    </lineage>
</organism>
<feature type="chain" id="PRO_5008577698" description="L-type lectin-like domain-containing protein" evidence="8">
    <location>
        <begin position="23"/>
        <end position="444"/>
    </location>
</feature>
<dbReference type="InterPro" id="IPR013320">
    <property type="entry name" value="ConA-like_dom_sf"/>
</dbReference>
<evidence type="ECO:0000256" key="3">
    <source>
        <dbReference type="ARBA" id="ARBA00022729"/>
    </source>
</evidence>
<evidence type="ECO:0000256" key="8">
    <source>
        <dbReference type="SAM" id="SignalP"/>
    </source>
</evidence>
<dbReference type="PANTHER" id="PTHR12223:SF28">
    <property type="entry name" value="LECTIN, MANNOSE BINDING 1 LIKE"/>
    <property type="match status" value="1"/>
</dbReference>
<dbReference type="GO" id="GO:0005793">
    <property type="term" value="C:endoplasmic reticulum-Golgi intermediate compartment"/>
    <property type="evidence" value="ECO:0007669"/>
    <property type="project" value="TreeGrafter"/>
</dbReference>